<keyword evidence="1" id="KW-1133">Transmembrane helix</keyword>
<keyword evidence="1" id="KW-0472">Membrane</keyword>
<protein>
    <submittedName>
        <fullName evidence="2">Uncharacterized protein</fullName>
    </submittedName>
</protein>
<dbReference type="AlphaFoldDB" id="A0A8J2RLJ2"/>
<proteinExistence type="predicted"/>
<accession>A0A8J2RLJ2</accession>
<keyword evidence="1" id="KW-0812">Transmembrane</keyword>
<evidence type="ECO:0000256" key="1">
    <source>
        <dbReference type="SAM" id="Phobius"/>
    </source>
</evidence>
<organism evidence="2 3">
    <name type="scientific">Daphnia galeata</name>
    <dbReference type="NCBI Taxonomy" id="27404"/>
    <lineage>
        <taxon>Eukaryota</taxon>
        <taxon>Metazoa</taxon>
        <taxon>Ecdysozoa</taxon>
        <taxon>Arthropoda</taxon>
        <taxon>Crustacea</taxon>
        <taxon>Branchiopoda</taxon>
        <taxon>Diplostraca</taxon>
        <taxon>Cladocera</taxon>
        <taxon>Anomopoda</taxon>
        <taxon>Daphniidae</taxon>
        <taxon>Daphnia</taxon>
    </lineage>
</organism>
<sequence length="79" mass="8772">MLSILKFYSFISCCIYFRFFLIVIPGLSLIGIVMSEAASTSLSHGKAKIDAMSICMNNMPSSYAMPIFHLQGIPVSFLR</sequence>
<feature type="transmembrane region" description="Helical" evidence="1">
    <location>
        <begin position="7"/>
        <end position="34"/>
    </location>
</feature>
<evidence type="ECO:0000313" key="3">
    <source>
        <dbReference type="Proteomes" id="UP000789390"/>
    </source>
</evidence>
<reference evidence="2" key="1">
    <citation type="submission" date="2021-11" db="EMBL/GenBank/DDBJ databases">
        <authorList>
            <person name="Schell T."/>
        </authorList>
    </citation>
    <scope>NUCLEOTIDE SEQUENCE</scope>
    <source>
        <strain evidence="2">M5</strain>
    </source>
</reference>
<evidence type="ECO:0000313" key="2">
    <source>
        <dbReference type="EMBL" id="CAH0104806.1"/>
    </source>
</evidence>
<comment type="caution">
    <text evidence="2">The sequence shown here is derived from an EMBL/GenBank/DDBJ whole genome shotgun (WGS) entry which is preliminary data.</text>
</comment>
<name>A0A8J2RLJ2_9CRUS</name>
<keyword evidence="3" id="KW-1185">Reference proteome</keyword>
<gene>
    <name evidence="2" type="ORF">DGAL_LOCUS7735</name>
</gene>
<dbReference type="EMBL" id="CAKKLH010000157">
    <property type="protein sequence ID" value="CAH0104806.1"/>
    <property type="molecule type" value="Genomic_DNA"/>
</dbReference>
<dbReference type="Proteomes" id="UP000789390">
    <property type="component" value="Unassembled WGS sequence"/>
</dbReference>